<protein>
    <recommendedName>
        <fullName evidence="4">DUF1304 domain-containing protein</fullName>
    </recommendedName>
</protein>
<proteinExistence type="predicted"/>
<keyword evidence="1" id="KW-0812">Transmembrane</keyword>
<evidence type="ECO:0000313" key="2">
    <source>
        <dbReference type="EMBL" id="GHE23352.1"/>
    </source>
</evidence>
<dbReference type="Pfam" id="PF06993">
    <property type="entry name" value="DUF1304"/>
    <property type="match status" value="1"/>
</dbReference>
<evidence type="ECO:0008006" key="4">
    <source>
        <dbReference type="Google" id="ProtNLM"/>
    </source>
</evidence>
<dbReference type="InterPro" id="IPR009732">
    <property type="entry name" value="DUF1304"/>
</dbReference>
<sequence length="125" mass="13684">MIATIAILCTALVALEHIYILWMEMFAWESKGRATFKGSLPDHLFTPTKGLAANQGLYNGFLAAGLIWSFLIQDPLWSSNVRLFFLGCVATAGVYGAITASPKIFFVQALPALIAILFVLLERFG</sequence>
<dbReference type="RefSeq" id="WP_189624843.1">
    <property type="nucleotide sequence ID" value="NZ_BNAF01000001.1"/>
</dbReference>
<dbReference type="PANTHER" id="PTHR38446">
    <property type="entry name" value="BLL0914 PROTEIN"/>
    <property type="match status" value="1"/>
</dbReference>
<evidence type="ECO:0000313" key="3">
    <source>
        <dbReference type="Proteomes" id="UP000620550"/>
    </source>
</evidence>
<evidence type="ECO:0000256" key="1">
    <source>
        <dbReference type="SAM" id="Phobius"/>
    </source>
</evidence>
<feature type="transmembrane region" description="Helical" evidence="1">
    <location>
        <begin position="56"/>
        <end position="73"/>
    </location>
</feature>
<feature type="transmembrane region" description="Helical" evidence="1">
    <location>
        <begin position="80"/>
        <end position="98"/>
    </location>
</feature>
<comment type="caution">
    <text evidence="2">The sequence shown here is derived from an EMBL/GenBank/DDBJ whole genome shotgun (WGS) entry which is preliminary data.</text>
</comment>
<dbReference type="EMBL" id="BNAF01000001">
    <property type="protein sequence ID" value="GHE23352.1"/>
    <property type="molecule type" value="Genomic_DNA"/>
</dbReference>
<keyword evidence="1" id="KW-0472">Membrane</keyword>
<keyword evidence="3" id="KW-1185">Reference proteome</keyword>
<organism evidence="2 3">
    <name type="scientific">Sphingobacterium griseoflavum</name>
    <dbReference type="NCBI Taxonomy" id="1474952"/>
    <lineage>
        <taxon>Bacteria</taxon>
        <taxon>Pseudomonadati</taxon>
        <taxon>Bacteroidota</taxon>
        <taxon>Sphingobacteriia</taxon>
        <taxon>Sphingobacteriales</taxon>
        <taxon>Sphingobacteriaceae</taxon>
        <taxon>Sphingobacterium</taxon>
    </lineage>
</organism>
<dbReference type="Proteomes" id="UP000620550">
    <property type="component" value="Unassembled WGS sequence"/>
</dbReference>
<keyword evidence="1" id="KW-1133">Transmembrane helix</keyword>
<name>A0ABQ3HV52_9SPHI</name>
<gene>
    <name evidence="2" type="ORF">GCM10017764_03200</name>
</gene>
<dbReference type="PANTHER" id="PTHR38446:SF1">
    <property type="entry name" value="BLL0914 PROTEIN"/>
    <property type="match status" value="1"/>
</dbReference>
<accession>A0ABQ3HV52</accession>
<reference evidence="3" key="1">
    <citation type="journal article" date="2019" name="Int. J. Syst. Evol. Microbiol.">
        <title>The Global Catalogue of Microorganisms (GCM) 10K type strain sequencing project: providing services to taxonomists for standard genome sequencing and annotation.</title>
        <authorList>
            <consortium name="The Broad Institute Genomics Platform"/>
            <consortium name="The Broad Institute Genome Sequencing Center for Infectious Disease"/>
            <person name="Wu L."/>
            <person name="Ma J."/>
        </authorList>
    </citation>
    <scope>NUCLEOTIDE SEQUENCE [LARGE SCALE GENOMIC DNA]</scope>
    <source>
        <strain evidence="3">CGMCC 1.12966</strain>
    </source>
</reference>
<feature type="transmembrane region" description="Helical" evidence="1">
    <location>
        <begin position="104"/>
        <end position="121"/>
    </location>
</feature>